<dbReference type="Proteomes" id="UP000004947">
    <property type="component" value="Unassembled WGS sequence"/>
</dbReference>
<dbReference type="SUPFAM" id="SSF53474">
    <property type="entry name" value="alpha/beta-Hydrolases"/>
    <property type="match status" value="1"/>
</dbReference>
<dbReference type="InterPro" id="IPR050300">
    <property type="entry name" value="GDXG_lipolytic_enzyme"/>
</dbReference>
<proteinExistence type="predicted"/>
<dbReference type="InterPro" id="IPR029058">
    <property type="entry name" value="AB_hydrolase_fold"/>
</dbReference>
<accession>A6DS78</accession>
<keyword evidence="4" id="KW-1185">Reference proteome</keyword>
<dbReference type="PANTHER" id="PTHR48081:SF6">
    <property type="entry name" value="PEPTIDASE S9 PROLYL OLIGOPEPTIDASE CATALYTIC DOMAIN-CONTAINING PROTEIN"/>
    <property type="match status" value="1"/>
</dbReference>
<comment type="caution">
    <text evidence="3">The sequence shown here is derived from an EMBL/GenBank/DDBJ whole genome shotgun (WGS) entry which is preliminary data.</text>
</comment>
<dbReference type="PANTHER" id="PTHR48081">
    <property type="entry name" value="AB HYDROLASE SUPERFAMILY PROTEIN C4A8.06C"/>
    <property type="match status" value="1"/>
</dbReference>
<dbReference type="GO" id="GO:0016798">
    <property type="term" value="F:hydrolase activity, acting on glycosyl bonds"/>
    <property type="evidence" value="ECO:0007669"/>
    <property type="project" value="UniProtKB-KW"/>
</dbReference>
<organism evidence="3 4">
    <name type="scientific">Lentisphaera araneosa HTCC2155</name>
    <dbReference type="NCBI Taxonomy" id="313628"/>
    <lineage>
        <taxon>Bacteria</taxon>
        <taxon>Pseudomonadati</taxon>
        <taxon>Lentisphaerota</taxon>
        <taxon>Lentisphaeria</taxon>
        <taxon>Lentisphaerales</taxon>
        <taxon>Lentisphaeraceae</taxon>
        <taxon>Lentisphaera</taxon>
    </lineage>
</organism>
<evidence type="ECO:0000313" key="4">
    <source>
        <dbReference type="Proteomes" id="UP000004947"/>
    </source>
</evidence>
<keyword evidence="3" id="KW-0858">Xylan degradation</keyword>
<keyword evidence="1 3" id="KW-0378">Hydrolase</keyword>
<sequence>MKYTFFLLLFIHALVAQDHQLIDIGEAYYSPAEKLMLEKVQEPKSLYQIWPDDGKRADDPAKGLQEQGVVKGVLRISNVDRPTLTWVKPEKPDGRAILICPGGGYNILAATHEGSDVASWLAKQGITPFILKYRVPRRKGLDKHKVALEDSQRAMNLIRFHAKSFGIDKNKVGILGFSAGGHLSALTSVQQRSYKTIDDADKENCLPNFAVLIYAAYTGDKKTREIDPLLKPTRKIPILSVIGSKDTNFLPGLDAYVRYLQKNNIPIQHSVYDGIGHGVGLVGKVWQKDCEAWLKELKFP</sequence>
<dbReference type="EMBL" id="ABCK01000028">
    <property type="protein sequence ID" value="EDM25538.1"/>
    <property type="molecule type" value="Genomic_DNA"/>
</dbReference>
<reference evidence="3 4" key="1">
    <citation type="journal article" date="2010" name="J. Bacteriol.">
        <title>Genome sequence of Lentisphaera araneosa HTCC2155T, the type species of the order Lentisphaerales in the phylum Lentisphaerae.</title>
        <authorList>
            <person name="Thrash J.C."/>
            <person name="Cho J.C."/>
            <person name="Vergin K.L."/>
            <person name="Morris R.M."/>
            <person name="Giovannoni S.J."/>
        </authorList>
    </citation>
    <scope>NUCLEOTIDE SEQUENCE [LARGE SCALE GENOMIC DNA]</scope>
    <source>
        <strain evidence="3 4">HTCC2155</strain>
    </source>
</reference>
<gene>
    <name evidence="3" type="ORF">LNTAR_23754</name>
</gene>
<evidence type="ECO:0000313" key="3">
    <source>
        <dbReference type="EMBL" id="EDM25538.1"/>
    </source>
</evidence>
<dbReference type="AlphaFoldDB" id="A6DS78"/>
<dbReference type="InterPro" id="IPR049492">
    <property type="entry name" value="BD-FAE-like_dom"/>
</dbReference>
<dbReference type="GO" id="GO:0045493">
    <property type="term" value="P:xylan catabolic process"/>
    <property type="evidence" value="ECO:0007669"/>
    <property type="project" value="UniProtKB-KW"/>
</dbReference>
<evidence type="ECO:0000259" key="2">
    <source>
        <dbReference type="Pfam" id="PF20434"/>
    </source>
</evidence>
<dbReference type="Pfam" id="PF20434">
    <property type="entry name" value="BD-FAE"/>
    <property type="match status" value="1"/>
</dbReference>
<dbReference type="OrthoDB" id="9794725at2"/>
<dbReference type="Gene3D" id="3.40.50.1820">
    <property type="entry name" value="alpha/beta hydrolase"/>
    <property type="match status" value="1"/>
</dbReference>
<evidence type="ECO:0000256" key="1">
    <source>
        <dbReference type="ARBA" id="ARBA00022801"/>
    </source>
</evidence>
<dbReference type="eggNOG" id="COG0657">
    <property type="taxonomic scope" value="Bacteria"/>
</dbReference>
<keyword evidence="3" id="KW-0326">Glycosidase</keyword>
<name>A6DS78_9BACT</name>
<dbReference type="STRING" id="313628.LNTAR_23754"/>
<keyword evidence="3" id="KW-0624">Polysaccharide degradation</keyword>
<feature type="domain" description="BD-FAE-like" evidence="2">
    <location>
        <begin position="95"/>
        <end position="199"/>
    </location>
</feature>
<protein>
    <submittedName>
        <fullName evidence="3">Xylanase</fullName>
    </submittedName>
</protein>
<keyword evidence="3" id="KW-0119">Carbohydrate metabolism</keyword>
<dbReference type="RefSeq" id="WP_007280693.1">
    <property type="nucleotide sequence ID" value="NZ_ABCK01000028.1"/>
</dbReference>